<dbReference type="GO" id="GO:0000976">
    <property type="term" value="F:transcription cis-regulatory region binding"/>
    <property type="evidence" value="ECO:0007669"/>
    <property type="project" value="TreeGrafter"/>
</dbReference>
<proteinExistence type="predicted"/>
<dbReference type="GO" id="GO:0000156">
    <property type="term" value="F:phosphorelay response regulator activity"/>
    <property type="evidence" value="ECO:0007669"/>
    <property type="project" value="TreeGrafter"/>
</dbReference>
<accession>A0A399CRH8</accession>
<dbReference type="Pfam" id="PF00072">
    <property type="entry name" value="Response_reg"/>
    <property type="match status" value="1"/>
</dbReference>
<evidence type="ECO:0000256" key="2">
    <source>
        <dbReference type="PROSITE-ProRule" id="PRU00169"/>
    </source>
</evidence>
<sequence length="244" mass="27757">MKKKCLIVDDEPLACKLLSNYLGKRGGFDVVAECSDPIKALDVLRSQKVDIMFLDIQMPQMTGIEFLKSLKHPPQVIITTAYTEYALEGFELDVVDYLLKPITFERFIRAVNKYLKISQQHESVSGRQTACCTVGGAFIFVKENKKVLKLPLRDILYIEGLSEYVKIYTSRKNIVTKASMTSMEEKLFDNDFMRIHKSYIVSLNKMEAFTTNSIEIAGRKLPVGRSYKNRLSEVLQGNGSFTVN</sequence>
<comment type="caution">
    <text evidence="5">The sequence shown here is derived from an EMBL/GenBank/DDBJ whole genome shotgun (WGS) entry which is preliminary data.</text>
</comment>
<dbReference type="GO" id="GO:0006355">
    <property type="term" value="P:regulation of DNA-templated transcription"/>
    <property type="evidence" value="ECO:0007669"/>
    <property type="project" value="TreeGrafter"/>
</dbReference>
<dbReference type="AlphaFoldDB" id="A0A399CRH8"/>
<protein>
    <submittedName>
        <fullName evidence="5">DNA-binding response regulator</fullName>
    </submittedName>
</protein>
<dbReference type="PANTHER" id="PTHR48111:SF17">
    <property type="entry name" value="TRANSCRIPTIONAL REGULATORY PROTEIN YPDB"/>
    <property type="match status" value="1"/>
</dbReference>
<dbReference type="GO" id="GO:0005829">
    <property type="term" value="C:cytosol"/>
    <property type="evidence" value="ECO:0007669"/>
    <property type="project" value="TreeGrafter"/>
</dbReference>
<dbReference type="SMART" id="SM00448">
    <property type="entry name" value="REC"/>
    <property type="match status" value="1"/>
</dbReference>
<dbReference type="PROSITE" id="PS50110">
    <property type="entry name" value="RESPONSE_REGULATORY"/>
    <property type="match status" value="1"/>
</dbReference>
<dbReference type="SUPFAM" id="SSF52172">
    <property type="entry name" value="CheY-like"/>
    <property type="match status" value="1"/>
</dbReference>
<dbReference type="Gene3D" id="2.40.50.1020">
    <property type="entry name" value="LytTr DNA-binding domain"/>
    <property type="match status" value="1"/>
</dbReference>
<feature type="domain" description="HTH LytTR-type" evidence="4">
    <location>
        <begin position="139"/>
        <end position="205"/>
    </location>
</feature>
<feature type="modified residue" description="4-aspartylphosphate" evidence="2">
    <location>
        <position position="55"/>
    </location>
</feature>
<dbReference type="OrthoDB" id="1490554at2"/>
<dbReference type="Pfam" id="PF04397">
    <property type="entry name" value="LytTR"/>
    <property type="match status" value="1"/>
</dbReference>
<dbReference type="InterPro" id="IPR007492">
    <property type="entry name" value="LytTR_DNA-bd_dom"/>
</dbReference>
<dbReference type="PANTHER" id="PTHR48111">
    <property type="entry name" value="REGULATOR OF RPOS"/>
    <property type="match status" value="1"/>
</dbReference>
<evidence type="ECO:0000313" key="5">
    <source>
        <dbReference type="EMBL" id="RIH62795.1"/>
    </source>
</evidence>
<feature type="domain" description="Response regulatory" evidence="3">
    <location>
        <begin position="4"/>
        <end position="115"/>
    </location>
</feature>
<name>A0A399CRH8_9BACT</name>
<evidence type="ECO:0000313" key="6">
    <source>
        <dbReference type="Proteomes" id="UP000266441"/>
    </source>
</evidence>
<evidence type="ECO:0000259" key="3">
    <source>
        <dbReference type="PROSITE" id="PS50110"/>
    </source>
</evidence>
<dbReference type="SMART" id="SM00850">
    <property type="entry name" value="LytTR"/>
    <property type="match status" value="1"/>
</dbReference>
<dbReference type="RefSeq" id="WP_119352276.1">
    <property type="nucleotide sequence ID" value="NZ_QWET01000037.1"/>
</dbReference>
<dbReference type="GO" id="GO:0032993">
    <property type="term" value="C:protein-DNA complex"/>
    <property type="evidence" value="ECO:0007669"/>
    <property type="project" value="TreeGrafter"/>
</dbReference>
<keyword evidence="6" id="KW-1185">Reference proteome</keyword>
<keyword evidence="1 5" id="KW-0238">DNA-binding</keyword>
<dbReference type="EMBL" id="QWET01000037">
    <property type="protein sequence ID" value="RIH62795.1"/>
    <property type="molecule type" value="Genomic_DNA"/>
</dbReference>
<dbReference type="Proteomes" id="UP000266441">
    <property type="component" value="Unassembled WGS sequence"/>
</dbReference>
<organism evidence="5 6">
    <name type="scientific">Mariniphaga sediminis</name>
    <dbReference type="NCBI Taxonomy" id="1628158"/>
    <lineage>
        <taxon>Bacteria</taxon>
        <taxon>Pseudomonadati</taxon>
        <taxon>Bacteroidota</taxon>
        <taxon>Bacteroidia</taxon>
        <taxon>Marinilabiliales</taxon>
        <taxon>Prolixibacteraceae</taxon>
        <taxon>Mariniphaga</taxon>
    </lineage>
</organism>
<gene>
    <name evidence="5" type="ORF">D1164_23105</name>
</gene>
<dbReference type="Gene3D" id="3.40.50.2300">
    <property type="match status" value="1"/>
</dbReference>
<evidence type="ECO:0000259" key="4">
    <source>
        <dbReference type="PROSITE" id="PS50930"/>
    </source>
</evidence>
<dbReference type="InterPro" id="IPR039420">
    <property type="entry name" value="WalR-like"/>
</dbReference>
<reference evidence="5 6" key="1">
    <citation type="journal article" date="2015" name="Int. J. Syst. Evol. Microbiol.">
        <title>Mariniphaga sediminis sp. nov., isolated from coastal sediment.</title>
        <authorList>
            <person name="Wang F.Q."/>
            <person name="Shen Q.Y."/>
            <person name="Chen G.J."/>
            <person name="Du Z.J."/>
        </authorList>
    </citation>
    <scope>NUCLEOTIDE SEQUENCE [LARGE SCALE GENOMIC DNA]</scope>
    <source>
        <strain evidence="5 6">SY21</strain>
    </source>
</reference>
<dbReference type="InterPro" id="IPR001789">
    <property type="entry name" value="Sig_transdc_resp-reg_receiver"/>
</dbReference>
<evidence type="ECO:0000256" key="1">
    <source>
        <dbReference type="ARBA" id="ARBA00023125"/>
    </source>
</evidence>
<dbReference type="InterPro" id="IPR011006">
    <property type="entry name" value="CheY-like_superfamily"/>
</dbReference>
<keyword evidence="2" id="KW-0597">Phosphoprotein</keyword>
<dbReference type="PROSITE" id="PS50930">
    <property type="entry name" value="HTH_LYTTR"/>
    <property type="match status" value="1"/>
</dbReference>